<dbReference type="AlphaFoldDB" id="A0A914I5E6"/>
<proteinExistence type="predicted"/>
<feature type="region of interest" description="Disordered" evidence="1">
    <location>
        <begin position="53"/>
        <end position="72"/>
    </location>
</feature>
<name>A0A914I5E6_GLORO</name>
<dbReference type="Proteomes" id="UP000887572">
    <property type="component" value="Unplaced"/>
</dbReference>
<evidence type="ECO:0000313" key="2">
    <source>
        <dbReference type="Proteomes" id="UP000887572"/>
    </source>
</evidence>
<sequence length="92" mass="10029">MGSTEYKNAKNGTWARRPSRGQIFCSFKVQINRTLQRVPALLNMHKVSVNGKASSTRVPCQQQSNNAAHAHGTAMDEAFNAGERKGGPMAID</sequence>
<accession>A0A914I5E6</accession>
<keyword evidence="2" id="KW-1185">Reference proteome</keyword>
<protein>
    <submittedName>
        <fullName evidence="3">Uncharacterized protein</fullName>
    </submittedName>
</protein>
<feature type="compositionally biased region" description="Polar residues" evidence="1">
    <location>
        <begin position="53"/>
        <end position="67"/>
    </location>
</feature>
<dbReference type="WBParaSite" id="Gr19_v10_g7483.t1">
    <property type="protein sequence ID" value="Gr19_v10_g7483.t1"/>
    <property type="gene ID" value="Gr19_v10_g7483"/>
</dbReference>
<organism evidence="2 3">
    <name type="scientific">Globodera rostochiensis</name>
    <name type="common">Golden nematode worm</name>
    <name type="synonym">Heterodera rostochiensis</name>
    <dbReference type="NCBI Taxonomy" id="31243"/>
    <lineage>
        <taxon>Eukaryota</taxon>
        <taxon>Metazoa</taxon>
        <taxon>Ecdysozoa</taxon>
        <taxon>Nematoda</taxon>
        <taxon>Chromadorea</taxon>
        <taxon>Rhabditida</taxon>
        <taxon>Tylenchina</taxon>
        <taxon>Tylenchomorpha</taxon>
        <taxon>Tylenchoidea</taxon>
        <taxon>Heteroderidae</taxon>
        <taxon>Heteroderinae</taxon>
        <taxon>Globodera</taxon>
    </lineage>
</organism>
<reference evidence="3" key="1">
    <citation type="submission" date="2022-11" db="UniProtKB">
        <authorList>
            <consortium name="WormBaseParasite"/>
        </authorList>
    </citation>
    <scope>IDENTIFICATION</scope>
</reference>
<evidence type="ECO:0000256" key="1">
    <source>
        <dbReference type="SAM" id="MobiDB-lite"/>
    </source>
</evidence>
<evidence type="ECO:0000313" key="3">
    <source>
        <dbReference type="WBParaSite" id="Gr19_v10_g7483.t1"/>
    </source>
</evidence>